<reference evidence="2 3" key="1">
    <citation type="submission" date="2024-03" db="EMBL/GenBank/DDBJ databases">
        <authorList>
            <person name="Jo J.-H."/>
        </authorList>
    </citation>
    <scope>NUCLEOTIDE SEQUENCE [LARGE SCALE GENOMIC DNA]</scope>
    <source>
        <strain evidence="2 3">AS3R-12</strain>
    </source>
</reference>
<dbReference type="InterPro" id="IPR036182">
    <property type="entry name" value="PCuAC_sf"/>
</dbReference>
<dbReference type="PANTHER" id="PTHR36302">
    <property type="entry name" value="BLR7088 PROTEIN"/>
    <property type="match status" value="1"/>
</dbReference>
<evidence type="ECO:0000256" key="1">
    <source>
        <dbReference type="SAM" id="SignalP"/>
    </source>
</evidence>
<sequence length="160" mass="16374">MRARLLAPALAVSLLLLAGCSEGKNEVVVTKTTAEGMQLTEPRLVLPIVKDSPGAVYFTLVNSSAKPRKILSIEIAGGDMAMIHDTVDKGGHSSMTMAHDVVVAAGSSMAFAPGGRHVMVTGLKPDLKPGADTELKINFDTGDALVTSLPVAAPAAAAGN</sequence>
<dbReference type="PROSITE" id="PS51257">
    <property type="entry name" value="PROKAR_LIPOPROTEIN"/>
    <property type="match status" value="1"/>
</dbReference>
<dbReference type="InterPro" id="IPR007410">
    <property type="entry name" value="LpqE-like"/>
</dbReference>
<evidence type="ECO:0000313" key="3">
    <source>
        <dbReference type="Proteomes" id="UP001379235"/>
    </source>
</evidence>
<dbReference type="InterPro" id="IPR058248">
    <property type="entry name" value="Lxx211020-like"/>
</dbReference>
<dbReference type="SUPFAM" id="SSF110087">
    <property type="entry name" value="DR1885-like metal-binding protein"/>
    <property type="match status" value="1"/>
</dbReference>
<feature type="chain" id="PRO_5046395071" evidence="1">
    <location>
        <begin position="19"/>
        <end position="160"/>
    </location>
</feature>
<keyword evidence="1" id="KW-0732">Signal</keyword>
<evidence type="ECO:0000313" key="2">
    <source>
        <dbReference type="EMBL" id="MEJ6009062.1"/>
    </source>
</evidence>
<feature type="signal peptide" evidence="1">
    <location>
        <begin position="1"/>
        <end position="18"/>
    </location>
</feature>
<dbReference type="Gene3D" id="2.60.40.1890">
    <property type="entry name" value="PCu(A)C copper chaperone"/>
    <property type="match status" value="1"/>
</dbReference>
<keyword evidence="3" id="KW-1185">Reference proteome</keyword>
<dbReference type="PANTHER" id="PTHR36302:SF1">
    <property type="entry name" value="COPPER CHAPERONE PCU(A)C"/>
    <property type="match status" value="1"/>
</dbReference>
<dbReference type="Pfam" id="PF04314">
    <property type="entry name" value="PCuAC"/>
    <property type="match status" value="1"/>
</dbReference>
<dbReference type="Proteomes" id="UP001379235">
    <property type="component" value="Unassembled WGS sequence"/>
</dbReference>
<dbReference type="EMBL" id="JBBHJY010000001">
    <property type="protein sequence ID" value="MEJ6009062.1"/>
    <property type="molecule type" value="Genomic_DNA"/>
</dbReference>
<gene>
    <name evidence="2" type="ORF">WG900_03910</name>
</gene>
<accession>A0ABU8S529</accession>
<organism evidence="2 3">
    <name type="scientific">Novosphingobium aquae</name>
    <dbReference type="NCBI Taxonomy" id="3133435"/>
    <lineage>
        <taxon>Bacteria</taxon>
        <taxon>Pseudomonadati</taxon>
        <taxon>Pseudomonadota</taxon>
        <taxon>Alphaproteobacteria</taxon>
        <taxon>Sphingomonadales</taxon>
        <taxon>Sphingomonadaceae</taxon>
        <taxon>Novosphingobium</taxon>
    </lineage>
</organism>
<proteinExistence type="predicted"/>
<dbReference type="RefSeq" id="WP_339964827.1">
    <property type="nucleotide sequence ID" value="NZ_JBBHJY010000001.1"/>
</dbReference>
<name>A0ABU8S529_9SPHN</name>
<protein>
    <submittedName>
        <fullName evidence="2">Copper chaperone PCu(A)C</fullName>
    </submittedName>
</protein>
<comment type="caution">
    <text evidence="2">The sequence shown here is derived from an EMBL/GenBank/DDBJ whole genome shotgun (WGS) entry which is preliminary data.</text>
</comment>